<dbReference type="GO" id="GO:0042597">
    <property type="term" value="C:periplasmic space"/>
    <property type="evidence" value="ECO:0007669"/>
    <property type="project" value="UniProtKB-SubCell"/>
</dbReference>
<dbReference type="NCBIfam" id="TIGR00971">
    <property type="entry name" value="3a0106s03"/>
    <property type="match status" value="1"/>
</dbReference>
<keyword evidence="4 7" id="KW-0732">Signal</keyword>
<protein>
    <submittedName>
        <fullName evidence="8">ABC transporter permease</fullName>
    </submittedName>
</protein>
<name>A0A8J4H4L2_9BACL</name>
<evidence type="ECO:0000256" key="4">
    <source>
        <dbReference type="ARBA" id="ARBA00022729"/>
    </source>
</evidence>
<dbReference type="Gene3D" id="3.40.190.10">
    <property type="entry name" value="Periplasmic binding protein-like II"/>
    <property type="match status" value="2"/>
</dbReference>
<evidence type="ECO:0000256" key="2">
    <source>
        <dbReference type="ARBA" id="ARBA00006099"/>
    </source>
</evidence>
<organism evidence="8 9">
    <name type="scientific">Xylanibacillus composti</name>
    <dbReference type="NCBI Taxonomy" id="1572762"/>
    <lineage>
        <taxon>Bacteria</taxon>
        <taxon>Bacillati</taxon>
        <taxon>Bacillota</taxon>
        <taxon>Bacilli</taxon>
        <taxon>Bacillales</taxon>
        <taxon>Paenibacillaceae</taxon>
        <taxon>Xylanibacillus</taxon>
    </lineage>
</organism>
<sequence>MKNRKRMAWIAIISLLIVAVLGGCSNAQHASSGGNAETNAGANAGSGTSPNDGSETVTLTIGAYTVPKEAVQAIIPLFQAEWKEKTGQQVVFKESYEASGAQARAIVQGFEADIALLSLEGDVDKIEEAGLITSDWRSKPHGGMITSSVVALGVRAGNPKQLHDWTDLTKEGIEVLIPNPKTSGGAQWDVNAIYGAGLKISEEAGAANPAEAKELLSQVYRNVKALDKSGRASMTTFEKGIGDVVITYENELLLRNMEEEIYDIIVPNYTIKIVNPVAVIDQNAEKHGVTEVAHAFVDFLWTKEAQEEFAKRGFRAVDPDVHAQYAEQYITPDGLFDIDYLGGWSQVREDIYGDGGIWDQVVKGN</sequence>
<evidence type="ECO:0000256" key="3">
    <source>
        <dbReference type="ARBA" id="ARBA00022448"/>
    </source>
</evidence>
<comment type="subcellular location">
    <subcellularLocation>
        <location evidence="1">Periplasm</location>
    </subcellularLocation>
</comment>
<comment type="caution">
    <text evidence="8">The sequence shown here is derived from an EMBL/GenBank/DDBJ whole genome shotgun (WGS) entry which is preliminary data.</text>
</comment>
<feature type="compositionally biased region" description="Low complexity" evidence="6">
    <location>
        <begin position="30"/>
        <end position="49"/>
    </location>
</feature>
<dbReference type="RefSeq" id="WP_213412337.1">
    <property type="nucleotide sequence ID" value="NZ_BOVK01000029.1"/>
</dbReference>
<dbReference type="Proteomes" id="UP000677918">
    <property type="component" value="Unassembled WGS sequence"/>
</dbReference>
<gene>
    <name evidence="8" type="primary">sbp</name>
    <name evidence="8" type="ORF">XYCOK13_23590</name>
</gene>
<dbReference type="Pfam" id="PF13531">
    <property type="entry name" value="SBP_bac_11"/>
    <property type="match status" value="1"/>
</dbReference>
<dbReference type="CDD" id="cd01005">
    <property type="entry name" value="PBP2_CysP"/>
    <property type="match status" value="1"/>
</dbReference>
<accession>A0A8J4H4L2</accession>
<keyword evidence="5" id="KW-0574">Periplasm</keyword>
<evidence type="ECO:0000256" key="7">
    <source>
        <dbReference type="SAM" id="SignalP"/>
    </source>
</evidence>
<evidence type="ECO:0000256" key="1">
    <source>
        <dbReference type="ARBA" id="ARBA00004418"/>
    </source>
</evidence>
<keyword evidence="3" id="KW-0813">Transport</keyword>
<dbReference type="EMBL" id="BOVK01000029">
    <property type="protein sequence ID" value="GIQ69535.1"/>
    <property type="molecule type" value="Genomic_DNA"/>
</dbReference>
<keyword evidence="9" id="KW-1185">Reference proteome</keyword>
<feature type="region of interest" description="Disordered" evidence="6">
    <location>
        <begin position="30"/>
        <end position="53"/>
    </location>
</feature>
<dbReference type="PROSITE" id="PS51257">
    <property type="entry name" value="PROKAR_LIPOPROTEIN"/>
    <property type="match status" value="1"/>
</dbReference>
<feature type="signal peptide" evidence="7">
    <location>
        <begin position="1"/>
        <end position="30"/>
    </location>
</feature>
<dbReference type="PANTHER" id="PTHR30368">
    <property type="entry name" value="SULFATE-BINDING PROTEIN"/>
    <property type="match status" value="1"/>
</dbReference>
<dbReference type="GO" id="GO:0140104">
    <property type="term" value="F:molecular carrier activity"/>
    <property type="evidence" value="ECO:0007669"/>
    <property type="project" value="InterPro"/>
</dbReference>
<evidence type="ECO:0000313" key="9">
    <source>
        <dbReference type="Proteomes" id="UP000677918"/>
    </source>
</evidence>
<evidence type="ECO:0000256" key="5">
    <source>
        <dbReference type="ARBA" id="ARBA00022764"/>
    </source>
</evidence>
<comment type="similarity">
    <text evidence="2">Belongs to the prokaryotic sulfate-binding protein family.</text>
</comment>
<dbReference type="InterPro" id="IPR005669">
    <property type="entry name" value="Thiosulph/SO4-bd"/>
</dbReference>
<evidence type="ECO:0000313" key="8">
    <source>
        <dbReference type="EMBL" id="GIQ69535.1"/>
    </source>
</evidence>
<dbReference type="GO" id="GO:1902358">
    <property type="term" value="P:sulfate transmembrane transport"/>
    <property type="evidence" value="ECO:0007669"/>
    <property type="project" value="InterPro"/>
</dbReference>
<feature type="chain" id="PRO_5039512509" evidence="7">
    <location>
        <begin position="31"/>
        <end position="365"/>
    </location>
</feature>
<reference evidence="8" key="1">
    <citation type="submission" date="2021-04" db="EMBL/GenBank/DDBJ databases">
        <title>Draft genome sequence of Xylanibacillus composti strain K13.</title>
        <authorList>
            <person name="Uke A."/>
            <person name="Chhe C."/>
            <person name="Baramee S."/>
            <person name="Kosugi A."/>
        </authorList>
    </citation>
    <scope>NUCLEOTIDE SEQUENCE</scope>
    <source>
        <strain evidence="8">K13</strain>
    </source>
</reference>
<dbReference type="PANTHER" id="PTHR30368:SF2">
    <property type="entry name" value="SULFATE-BINDING PROTEIN"/>
    <property type="match status" value="1"/>
</dbReference>
<evidence type="ECO:0000256" key="6">
    <source>
        <dbReference type="SAM" id="MobiDB-lite"/>
    </source>
</evidence>
<dbReference type="SUPFAM" id="SSF53850">
    <property type="entry name" value="Periplasmic binding protein-like II"/>
    <property type="match status" value="1"/>
</dbReference>
<proteinExistence type="inferred from homology"/>
<dbReference type="AlphaFoldDB" id="A0A8J4H4L2"/>